<dbReference type="Gene3D" id="3.40.1230.10">
    <property type="entry name" value="MTH938-like"/>
    <property type="match status" value="1"/>
</dbReference>
<dbReference type="InterPro" id="IPR034096">
    <property type="entry name" value="AAMDC"/>
</dbReference>
<dbReference type="OrthoDB" id="413520at2759"/>
<dbReference type="GO" id="GO:0005737">
    <property type="term" value="C:cytoplasm"/>
    <property type="evidence" value="ECO:0007669"/>
    <property type="project" value="UniProtKB-SubCell"/>
</dbReference>
<dbReference type="CDD" id="cd05126">
    <property type="entry name" value="Mth938"/>
    <property type="match status" value="1"/>
</dbReference>
<dbReference type="InterPro" id="IPR007523">
    <property type="entry name" value="NDUFAF3/AAMDC"/>
</dbReference>
<dbReference type="PANTHER" id="PTHR15811">
    <property type="entry name" value="MTH938 DOMAIN-CONTAINING PROTEIN"/>
    <property type="match status" value="1"/>
</dbReference>
<evidence type="ECO:0000313" key="6">
    <source>
        <dbReference type="Proteomes" id="UP000272942"/>
    </source>
</evidence>
<gene>
    <name evidence="5" type="ORF">ECPE_LOCUS5826</name>
</gene>
<evidence type="ECO:0000313" key="5">
    <source>
        <dbReference type="EMBL" id="VDP76644.1"/>
    </source>
</evidence>
<name>A0A183AFU1_9TREM</name>
<dbReference type="Pfam" id="PF04430">
    <property type="entry name" value="DUF498"/>
    <property type="match status" value="1"/>
</dbReference>
<evidence type="ECO:0000256" key="3">
    <source>
        <dbReference type="ARBA" id="ARBA00061510"/>
    </source>
</evidence>
<keyword evidence="2" id="KW-0963">Cytoplasm</keyword>
<comment type="subcellular location">
    <subcellularLocation>
        <location evidence="1">Cytoplasm</location>
    </subcellularLocation>
</comment>
<dbReference type="Proteomes" id="UP000272942">
    <property type="component" value="Unassembled WGS sequence"/>
</dbReference>
<evidence type="ECO:0000313" key="7">
    <source>
        <dbReference type="WBParaSite" id="ECPE_0000583901-mRNA-1"/>
    </source>
</evidence>
<evidence type="ECO:0000256" key="4">
    <source>
        <dbReference type="ARBA" id="ARBA00074293"/>
    </source>
</evidence>
<evidence type="ECO:0000256" key="1">
    <source>
        <dbReference type="ARBA" id="ARBA00004496"/>
    </source>
</evidence>
<keyword evidence="6" id="KW-1185">Reference proteome</keyword>
<protein>
    <recommendedName>
        <fullName evidence="4">Mth938 domain-containing protein</fullName>
    </recommendedName>
</protein>
<dbReference type="SUPFAM" id="SSF64076">
    <property type="entry name" value="MTH938-like"/>
    <property type="match status" value="1"/>
</dbReference>
<dbReference type="WBParaSite" id="ECPE_0000583901-mRNA-1">
    <property type="protein sequence ID" value="ECPE_0000583901-mRNA-1"/>
    <property type="gene ID" value="ECPE_0000583901"/>
</dbReference>
<dbReference type="EMBL" id="UZAN01042728">
    <property type="protein sequence ID" value="VDP76644.1"/>
    <property type="molecule type" value="Genomic_DNA"/>
</dbReference>
<dbReference type="GO" id="GO:0045600">
    <property type="term" value="P:positive regulation of fat cell differentiation"/>
    <property type="evidence" value="ECO:0007669"/>
    <property type="project" value="TreeGrafter"/>
</dbReference>
<reference evidence="5 6" key="2">
    <citation type="submission" date="2018-11" db="EMBL/GenBank/DDBJ databases">
        <authorList>
            <consortium name="Pathogen Informatics"/>
        </authorList>
    </citation>
    <scope>NUCLEOTIDE SEQUENCE [LARGE SCALE GENOMIC DNA]</scope>
    <source>
        <strain evidence="5 6">Egypt</strain>
    </source>
</reference>
<dbReference type="AlphaFoldDB" id="A0A183AFU1"/>
<comment type="similarity">
    <text evidence="3">Belongs to the AAMDC family.</text>
</comment>
<proteinExistence type="inferred from homology"/>
<dbReference type="FunFam" id="3.40.1230.10:FF:000001">
    <property type="entry name" value="Adipogenesis-associated, Mth938 domain-containing"/>
    <property type="match status" value="1"/>
</dbReference>
<organism evidence="7">
    <name type="scientific">Echinostoma caproni</name>
    <dbReference type="NCBI Taxonomy" id="27848"/>
    <lineage>
        <taxon>Eukaryota</taxon>
        <taxon>Metazoa</taxon>
        <taxon>Spiralia</taxon>
        <taxon>Lophotrochozoa</taxon>
        <taxon>Platyhelminthes</taxon>
        <taxon>Trematoda</taxon>
        <taxon>Digenea</taxon>
        <taxon>Plagiorchiida</taxon>
        <taxon>Echinostomata</taxon>
        <taxon>Echinostomatoidea</taxon>
        <taxon>Echinostomatidae</taxon>
        <taxon>Echinostoma</taxon>
    </lineage>
</organism>
<accession>A0A183AFU1</accession>
<evidence type="ECO:0000256" key="2">
    <source>
        <dbReference type="ARBA" id="ARBA00022490"/>
    </source>
</evidence>
<reference evidence="7" key="1">
    <citation type="submission" date="2016-06" db="UniProtKB">
        <authorList>
            <consortium name="WormBaseParasite"/>
        </authorList>
    </citation>
    <scope>IDENTIFICATION</scope>
</reference>
<sequence>MTQVSPIVKKMQWGSIVVERLDENGVVVPNAEVSYRDAKLWPGGSRAWDWRETGTGHFPGIQTADVEELLTYNPETVVLSQGVLHVLQVPQATVDYIHKKCPNVEVLVRPSKKAFELYNELASKGVRVAALIHTTC</sequence>
<dbReference type="InterPro" id="IPR036748">
    <property type="entry name" value="MTH938-like_sf"/>
</dbReference>
<dbReference type="PANTHER" id="PTHR15811:SF5">
    <property type="entry name" value="MTH938 DOMAIN-CONTAINING PROTEIN"/>
    <property type="match status" value="1"/>
</dbReference>